<accession>A0A2V4B0G1</accession>
<dbReference type="RefSeq" id="WP_112281497.1">
    <property type="nucleotide sequence ID" value="NZ_MASW01000002.1"/>
</dbReference>
<evidence type="ECO:0000313" key="2">
    <source>
        <dbReference type="Proteomes" id="UP000249915"/>
    </source>
</evidence>
<gene>
    <name evidence="1" type="ORF">BAY60_13830</name>
</gene>
<organism evidence="1 2">
    <name type="scientific">Prauserella muralis</name>
    <dbReference type="NCBI Taxonomy" id="588067"/>
    <lineage>
        <taxon>Bacteria</taxon>
        <taxon>Bacillati</taxon>
        <taxon>Actinomycetota</taxon>
        <taxon>Actinomycetes</taxon>
        <taxon>Pseudonocardiales</taxon>
        <taxon>Pseudonocardiaceae</taxon>
        <taxon>Prauserella</taxon>
    </lineage>
</organism>
<dbReference type="Proteomes" id="UP000249915">
    <property type="component" value="Unassembled WGS sequence"/>
</dbReference>
<comment type="caution">
    <text evidence="1">The sequence shown here is derived from an EMBL/GenBank/DDBJ whole genome shotgun (WGS) entry which is preliminary data.</text>
</comment>
<proteinExistence type="predicted"/>
<dbReference type="OrthoDB" id="3630289at2"/>
<reference evidence="1 2" key="1">
    <citation type="submission" date="2016-07" db="EMBL/GenBank/DDBJ databases">
        <title>Draft genome sequence of Prauserella muralis DSM 45305, isolated from a mould-covered wall in an indoor environment.</title>
        <authorList>
            <person name="Ruckert C."/>
            <person name="Albersmeier A."/>
            <person name="Jiang C.-L."/>
            <person name="Jiang Y."/>
            <person name="Kalinowski J."/>
            <person name="Schneider O."/>
            <person name="Winkler A."/>
            <person name="Zotchev S.B."/>
        </authorList>
    </citation>
    <scope>NUCLEOTIDE SEQUENCE [LARGE SCALE GENOMIC DNA]</scope>
    <source>
        <strain evidence="1 2">DSM 45305</strain>
    </source>
</reference>
<keyword evidence="2" id="KW-1185">Reference proteome</keyword>
<dbReference type="EMBL" id="MASW01000002">
    <property type="protein sequence ID" value="PXY27493.1"/>
    <property type="molecule type" value="Genomic_DNA"/>
</dbReference>
<dbReference type="AlphaFoldDB" id="A0A2V4B0G1"/>
<protein>
    <submittedName>
        <fullName evidence="1">Uncharacterized protein</fullName>
    </submittedName>
</protein>
<name>A0A2V4B0G1_9PSEU</name>
<evidence type="ECO:0000313" key="1">
    <source>
        <dbReference type="EMBL" id="PXY27493.1"/>
    </source>
</evidence>
<sequence>MSSPSDDRPAVPPDPPTKPADVASRIVEAARLRHPRLHVVFVATLAVLSFVCVLATVVRLSPLPLLPLALFGLGGYAAFRGRSARGDRHLLGWLTVLACAVAVGFWSLAVVGRILE</sequence>